<evidence type="ECO:0000313" key="8">
    <source>
        <dbReference type="EMBL" id="MDP9805532.1"/>
    </source>
</evidence>
<keyword evidence="1" id="KW-1003">Cell membrane</keyword>
<gene>
    <name evidence="8" type="ORF">J2S70_000114</name>
</gene>
<evidence type="ECO:0000256" key="1">
    <source>
        <dbReference type="ARBA" id="ARBA00022475"/>
    </source>
</evidence>
<protein>
    <submittedName>
        <fullName evidence="8">Uncharacterized protein</fullName>
    </submittedName>
</protein>
<dbReference type="Pfam" id="PF14041">
    <property type="entry name" value="Lipoprotein_21"/>
    <property type="match status" value="1"/>
</dbReference>
<comment type="caution">
    <text evidence="8">The sequence shown here is derived from an EMBL/GenBank/DDBJ whole genome shotgun (WGS) entry which is preliminary data.</text>
</comment>
<accession>A0ABT9NDR9</accession>
<evidence type="ECO:0000256" key="5">
    <source>
        <dbReference type="ARBA" id="ARBA00023288"/>
    </source>
</evidence>
<evidence type="ECO:0000256" key="3">
    <source>
        <dbReference type="ARBA" id="ARBA00023136"/>
    </source>
</evidence>
<name>A0ABT9NDR9_9ACTO</name>
<feature type="chain" id="PRO_5047453686" evidence="7">
    <location>
        <begin position="26"/>
        <end position="357"/>
    </location>
</feature>
<dbReference type="EMBL" id="JAUSQX010000001">
    <property type="protein sequence ID" value="MDP9805532.1"/>
    <property type="molecule type" value="Genomic_DNA"/>
</dbReference>
<evidence type="ECO:0000256" key="4">
    <source>
        <dbReference type="ARBA" id="ARBA00023139"/>
    </source>
</evidence>
<evidence type="ECO:0000313" key="9">
    <source>
        <dbReference type="Proteomes" id="UP001243212"/>
    </source>
</evidence>
<sequence length="357" mass="38404">MMRRKRLGLLAFATILLGACSTSEGSDQETTTPKPSETGASGTSVEEGPTCELIDAEAAIVEGLEKFQSSEQGWQDPIASDPSMVEGFDTCAPLEVVALHSDDGSENVPMALMLFHEGEFIGPATSSHFPNVEVSRIDENTIRAIYTADRPSGLAGSEVIAHVSTFTWDEQQKKVVWAGQMPSYEFSPVAIPVEAFKVPEAVKTAYGPNLPVTALPMEFQIPSQIPELNMNWDDSLDDPQAAIAAPKKSTICNIVWDNMYCLTPGVEWPIEPLDLGGKTIANTHYHVLGPSTKADLDYGIEIGAVGGPISDPVIELAPGEARYFNNFMCMSSGTDLTCWEALTGSGFIVDDGEFTAF</sequence>
<organism evidence="8 9">
    <name type="scientific">Trueperella bonasi</name>
    <dbReference type="NCBI Taxonomy" id="312286"/>
    <lineage>
        <taxon>Bacteria</taxon>
        <taxon>Bacillati</taxon>
        <taxon>Actinomycetota</taxon>
        <taxon>Actinomycetes</taxon>
        <taxon>Actinomycetales</taxon>
        <taxon>Actinomycetaceae</taxon>
        <taxon>Trueperella</taxon>
    </lineage>
</organism>
<keyword evidence="4" id="KW-0564">Palmitate</keyword>
<evidence type="ECO:0000256" key="7">
    <source>
        <dbReference type="SAM" id="SignalP"/>
    </source>
</evidence>
<dbReference type="InterPro" id="IPR025971">
    <property type="entry name" value="LppP/LprE"/>
</dbReference>
<dbReference type="RefSeq" id="WP_307681810.1">
    <property type="nucleotide sequence ID" value="NZ_JAUSQX010000001.1"/>
</dbReference>
<feature type="compositionally biased region" description="Polar residues" evidence="6">
    <location>
        <begin position="22"/>
        <end position="44"/>
    </location>
</feature>
<dbReference type="Proteomes" id="UP001243212">
    <property type="component" value="Unassembled WGS sequence"/>
</dbReference>
<keyword evidence="2 7" id="KW-0732">Signal</keyword>
<evidence type="ECO:0000256" key="2">
    <source>
        <dbReference type="ARBA" id="ARBA00022729"/>
    </source>
</evidence>
<keyword evidence="3" id="KW-0472">Membrane</keyword>
<feature type="signal peptide" evidence="7">
    <location>
        <begin position="1"/>
        <end position="25"/>
    </location>
</feature>
<reference evidence="8 9" key="1">
    <citation type="submission" date="2023-07" db="EMBL/GenBank/DDBJ databases">
        <title>Sequencing the genomes of 1000 actinobacteria strains.</title>
        <authorList>
            <person name="Klenk H.-P."/>
        </authorList>
    </citation>
    <scope>NUCLEOTIDE SEQUENCE [LARGE SCALE GENOMIC DNA]</scope>
    <source>
        <strain evidence="8 9">DSM 17163</strain>
    </source>
</reference>
<dbReference type="PROSITE" id="PS51257">
    <property type="entry name" value="PROKAR_LIPOPROTEIN"/>
    <property type="match status" value="1"/>
</dbReference>
<keyword evidence="9" id="KW-1185">Reference proteome</keyword>
<feature type="region of interest" description="Disordered" evidence="6">
    <location>
        <begin position="22"/>
        <end position="49"/>
    </location>
</feature>
<proteinExistence type="predicted"/>
<evidence type="ECO:0000256" key="6">
    <source>
        <dbReference type="SAM" id="MobiDB-lite"/>
    </source>
</evidence>
<keyword evidence="5" id="KW-0449">Lipoprotein</keyword>